<dbReference type="PROSITE" id="PS00557">
    <property type="entry name" value="FMN_HYDROXY_ACID_DH_1"/>
    <property type="match status" value="1"/>
</dbReference>
<dbReference type="Gene3D" id="3.20.20.70">
    <property type="entry name" value="Aldolase class I"/>
    <property type="match status" value="1"/>
</dbReference>
<feature type="binding site" evidence="5">
    <location>
        <position position="142"/>
    </location>
    <ligand>
        <name>FMN</name>
        <dbReference type="ChEBI" id="CHEBI:58210"/>
    </ligand>
</feature>
<dbReference type="Proteomes" id="UP001230188">
    <property type="component" value="Unassembled WGS sequence"/>
</dbReference>
<dbReference type="EMBL" id="JAQMWT010000553">
    <property type="protein sequence ID" value="KAJ8599534.1"/>
    <property type="molecule type" value="Genomic_DNA"/>
</dbReference>
<feature type="binding site" evidence="5">
    <location>
        <position position="306"/>
    </location>
    <ligand>
        <name>glyoxylate</name>
        <dbReference type="ChEBI" id="CHEBI:36655"/>
    </ligand>
</feature>
<sequence>MNTSWVNPHAWGLHKFLRPLRPIVSPIVERPSRRRLADAVNVADLRIAAEKRMHRMCFGYLDSGADDEVTLRRNKEAYGDYALHYHVLSGIKRIDLSTTLFGEHLELPFFPCPCAGNRMFHTEGEPAVYETAASRGMAYAMSALATTPVSAVRGGPPLKIFQLYLWRDRALVADVLSKAKEAGFKVLALTCDLTWLGNRERDKRNNFTIPPAYTPRQIWDALRAPAWTWDFLSTDPYTYANLNAEVPAESLADYVNSQLRTDYSIFDAKELLELWDGPVVLKGVVRPLDAEIAIEAGFAGVWLSNHGGRQLDGAPAAIEVLADVRKRIGVKPIVVLDGGVQRGTDIFKALALGADAVGIGKPYLYGLGAGGKRGVEKCVDILHRELETTMGLTGVEAVRDLKSRGEYIVKKR</sequence>
<keyword evidence="5" id="KW-0285">Flavoprotein</keyword>
<dbReference type="InterPro" id="IPR012133">
    <property type="entry name" value="Alpha-hydoxy_acid_DH_FMN"/>
</dbReference>
<evidence type="ECO:0000259" key="6">
    <source>
        <dbReference type="PROSITE" id="PS51349"/>
    </source>
</evidence>
<feature type="binding site" evidence="5">
    <location>
        <position position="309"/>
    </location>
    <ligand>
        <name>glyoxylate</name>
        <dbReference type="ChEBI" id="CHEBI:36655"/>
    </ligand>
</feature>
<dbReference type="PROSITE" id="PS51349">
    <property type="entry name" value="FMN_HYDROXY_ACID_DH_2"/>
    <property type="match status" value="1"/>
</dbReference>
<dbReference type="GO" id="GO:0016491">
    <property type="term" value="F:oxidoreductase activity"/>
    <property type="evidence" value="ECO:0007669"/>
    <property type="project" value="UniProtKB-KW"/>
</dbReference>
<feature type="binding site" evidence="5">
    <location>
        <position position="282"/>
    </location>
    <ligand>
        <name>FMN</name>
        <dbReference type="ChEBI" id="CHEBI:58210"/>
    </ligand>
</feature>
<dbReference type="InterPro" id="IPR037396">
    <property type="entry name" value="FMN_HAD"/>
</dbReference>
<feature type="binding site" evidence="5">
    <location>
        <position position="164"/>
    </location>
    <ligand>
        <name>glyoxylate</name>
        <dbReference type="ChEBI" id="CHEBI:36655"/>
    </ligand>
</feature>
<feature type="binding site" evidence="5">
    <location>
        <position position="199"/>
    </location>
    <ligand>
        <name>glyoxylate</name>
        <dbReference type="ChEBI" id="CHEBI:36655"/>
    </ligand>
</feature>
<dbReference type="PANTHER" id="PTHR10578">
    <property type="entry name" value="S -2-HYDROXY-ACID OXIDASE-RELATED"/>
    <property type="match status" value="1"/>
</dbReference>
<feature type="binding site" evidence="5">
    <location>
        <position position="304"/>
    </location>
    <ligand>
        <name>FMN</name>
        <dbReference type="ChEBI" id="CHEBI:58210"/>
    </ligand>
</feature>
<dbReference type="PANTHER" id="PTHR10578:SF149">
    <property type="entry name" value="2-HYDROXYACID OXIDASE 2"/>
    <property type="match status" value="1"/>
</dbReference>
<feature type="domain" description="FMN hydroxy acid dehydrogenase" evidence="6">
    <location>
        <begin position="34"/>
        <end position="411"/>
    </location>
</feature>
<feature type="active site" description="Proton acceptor" evidence="4">
    <location>
        <position position="306"/>
    </location>
</feature>
<evidence type="ECO:0000256" key="4">
    <source>
        <dbReference type="PIRSR" id="PIRSR000138-1"/>
    </source>
</evidence>
<dbReference type="SUPFAM" id="SSF51395">
    <property type="entry name" value="FMN-linked oxidoreductases"/>
    <property type="match status" value="1"/>
</dbReference>
<organism evidence="7 8">
    <name type="scientific">Chrysophaeum taylorii</name>
    <dbReference type="NCBI Taxonomy" id="2483200"/>
    <lineage>
        <taxon>Eukaryota</taxon>
        <taxon>Sar</taxon>
        <taxon>Stramenopiles</taxon>
        <taxon>Ochrophyta</taxon>
        <taxon>Pelagophyceae</taxon>
        <taxon>Pelagomonadales</taxon>
        <taxon>Pelagomonadaceae</taxon>
        <taxon>Chrysophaeum</taxon>
    </lineage>
</organism>
<dbReference type="AlphaFoldDB" id="A0AAD7XIM0"/>
<protein>
    <recommendedName>
        <fullName evidence="6">FMN hydroxy acid dehydrogenase domain-containing protein</fullName>
    </recommendedName>
</protein>
<comment type="cofactor">
    <cofactor evidence="1">
        <name>FMN</name>
        <dbReference type="ChEBI" id="CHEBI:58210"/>
    </cofactor>
</comment>
<dbReference type="GO" id="GO:0010181">
    <property type="term" value="F:FMN binding"/>
    <property type="evidence" value="ECO:0007669"/>
    <property type="project" value="InterPro"/>
</dbReference>
<dbReference type="Pfam" id="PF01070">
    <property type="entry name" value="FMN_dh"/>
    <property type="match status" value="1"/>
</dbReference>
<dbReference type="InterPro" id="IPR013785">
    <property type="entry name" value="Aldolase_TIM"/>
</dbReference>
<evidence type="ECO:0000256" key="3">
    <source>
        <dbReference type="ARBA" id="ARBA00024042"/>
    </source>
</evidence>
<gene>
    <name evidence="7" type="ORF">CTAYLR_007109</name>
</gene>
<proteinExistence type="inferred from homology"/>
<evidence type="ECO:0000313" key="7">
    <source>
        <dbReference type="EMBL" id="KAJ8599534.1"/>
    </source>
</evidence>
<keyword evidence="5" id="KW-0288">FMN</keyword>
<feature type="binding site" evidence="5">
    <location>
        <position position="162"/>
    </location>
    <ligand>
        <name>FMN</name>
        <dbReference type="ChEBI" id="CHEBI:58210"/>
    </ligand>
</feature>
<feature type="binding site" evidence="5">
    <location>
        <position position="190"/>
    </location>
    <ligand>
        <name>FMN</name>
        <dbReference type="ChEBI" id="CHEBI:58210"/>
    </ligand>
</feature>
<name>A0AAD7XIM0_9STRA</name>
<comment type="similarity">
    <text evidence="3">Belongs to the FMN-dependent alpha-hydroxy acid dehydrogenase family.</text>
</comment>
<accession>A0AAD7XIM0</accession>
<evidence type="ECO:0000256" key="1">
    <source>
        <dbReference type="ARBA" id="ARBA00001917"/>
    </source>
</evidence>
<evidence type="ECO:0000256" key="2">
    <source>
        <dbReference type="ARBA" id="ARBA00023002"/>
    </source>
</evidence>
<feature type="binding site" evidence="5">
    <location>
        <begin position="113"/>
        <end position="115"/>
    </location>
    <ligand>
        <name>FMN</name>
        <dbReference type="ChEBI" id="CHEBI:58210"/>
    </ligand>
</feature>
<evidence type="ECO:0000313" key="8">
    <source>
        <dbReference type="Proteomes" id="UP001230188"/>
    </source>
</evidence>
<evidence type="ECO:0000256" key="5">
    <source>
        <dbReference type="PIRSR" id="PIRSR000138-2"/>
    </source>
</evidence>
<reference evidence="7" key="1">
    <citation type="submission" date="2023-01" db="EMBL/GenBank/DDBJ databases">
        <title>Metagenome sequencing of chrysophaentin producing Chrysophaeum taylorii.</title>
        <authorList>
            <person name="Davison J."/>
            <person name="Bewley C."/>
        </authorList>
    </citation>
    <scope>NUCLEOTIDE SEQUENCE</scope>
    <source>
        <strain evidence="7">NIES-1699</strain>
    </source>
</reference>
<dbReference type="InterPro" id="IPR008259">
    <property type="entry name" value="FMN_hydac_DH_AS"/>
</dbReference>
<keyword evidence="8" id="KW-1185">Reference proteome</keyword>
<dbReference type="InterPro" id="IPR000262">
    <property type="entry name" value="FMN-dep_DH"/>
</dbReference>
<dbReference type="PIRSF" id="PIRSF000138">
    <property type="entry name" value="Al-hdrx_acd_dh"/>
    <property type="match status" value="1"/>
</dbReference>
<feature type="binding site" evidence="5">
    <location>
        <position position="60"/>
    </location>
    <ligand>
        <name>glyoxylate</name>
        <dbReference type="ChEBI" id="CHEBI:36655"/>
    </ligand>
</feature>
<keyword evidence="2" id="KW-0560">Oxidoreductase</keyword>
<dbReference type="CDD" id="cd02809">
    <property type="entry name" value="alpha_hydroxyacid_oxid_FMN"/>
    <property type="match status" value="1"/>
</dbReference>
<comment type="caution">
    <text evidence="7">The sequence shown here is derived from an EMBL/GenBank/DDBJ whole genome shotgun (WGS) entry which is preliminary data.</text>
</comment>